<keyword evidence="9" id="KW-1185">Reference proteome</keyword>
<proteinExistence type="predicted"/>
<dbReference type="Proteomes" id="UP000184300">
    <property type="component" value="Unassembled WGS sequence"/>
</dbReference>
<gene>
    <name evidence="8" type="ORF">ASPGLDRAFT_160754</name>
</gene>
<keyword evidence="3" id="KW-0805">Transcription regulation</keyword>
<dbReference type="InterPro" id="IPR036864">
    <property type="entry name" value="Zn2-C6_fun-type_DNA-bd_sf"/>
</dbReference>
<sequence length="384" mass="43702">MPPPYRKACVHCVRSKRRCDLSLPRCFRCRVRALECLYQNNPSIIFSNQLADPGIGAEQGSSLDSGHQAESSDFSVPPFPDYDLDWQEVMENIEFFSVPDQLAPNASPSQSVLAGEIYQERIIYAVKRLRDLPKVFATHGQTSFIHRSLYDNRIPVMIQDAMGVCALYQAKNETTQAMIHQIITQKVHSLLVNHKQPGLSALDQLASVQSLALFQIICLFDGDIRMRADAERIEPTFLDWITQLRLRVQGLDTDCEILCPSSDGNNGQWQSWIFAESVRRTVIIGFTIQGLYCFLKNGWDNSHHEFESLSFFAQKVLWAAHSEYQWRSALITHSPLPLRFSMWDTDITAASPLDIDDLSMLMMVLIKGVDQCSFWVGNENWMSS</sequence>
<dbReference type="RefSeq" id="XP_022395173.1">
    <property type="nucleotide sequence ID" value="XM_022542463.1"/>
</dbReference>
<feature type="domain" description="Zn(2)-C6 fungal-type" evidence="7">
    <location>
        <begin position="8"/>
        <end position="38"/>
    </location>
</feature>
<dbReference type="STRING" id="1160497.A0A1L9V3F0"/>
<evidence type="ECO:0000256" key="1">
    <source>
        <dbReference type="ARBA" id="ARBA00022723"/>
    </source>
</evidence>
<keyword evidence="6" id="KW-0539">Nucleus</keyword>
<evidence type="ECO:0000256" key="3">
    <source>
        <dbReference type="ARBA" id="ARBA00023015"/>
    </source>
</evidence>
<dbReference type="GO" id="GO:0003677">
    <property type="term" value="F:DNA binding"/>
    <property type="evidence" value="ECO:0007669"/>
    <property type="project" value="UniProtKB-KW"/>
</dbReference>
<dbReference type="InterPro" id="IPR001138">
    <property type="entry name" value="Zn2Cys6_DnaBD"/>
</dbReference>
<dbReference type="PANTHER" id="PTHR47660">
    <property type="entry name" value="TRANSCRIPTION FACTOR WITH C2H2 AND ZN(2)-CYS(6) DNA BINDING DOMAIN (EUROFUNG)-RELATED-RELATED"/>
    <property type="match status" value="1"/>
</dbReference>
<dbReference type="Pfam" id="PF00172">
    <property type="entry name" value="Zn_clus"/>
    <property type="match status" value="1"/>
</dbReference>
<keyword evidence="4" id="KW-0238">DNA-binding</keyword>
<evidence type="ECO:0000256" key="4">
    <source>
        <dbReference type="ARBA" id="ARBA00023125"/>
    </source>
</evidence>
<organism evidence="8 9">
    <name type="scientific">Aspergillus glaucus CBS 516.65</name>
    <dbReference type="NCBI Taxonomy" id="1160497"/>
    <lineage>
        <taxon>Eukaryota</taxon>
        <taxon>Fungi</taxon>
        <taxon>Dikarya</taxon>
        <taxon>Ascomycota</taxon>
        <taxon>Pezizomycotina</taxon>
        <taxon>Eurotiomycetes</taxon>
        <taxon>Eurotiomycetidae</taxon>
        <taxon>Eurotiales</taxon>
        <taxon>Aspergillaceae</taxon>
        <taxon>Aspergillus</taxon>
        <taxon>Aspergillus subgen. Aspergillus</taxon>
    </lineage>
</organism>
<dbReference type="AlphaFoldDB" id="A0A1L9V3F0"/>
<dbReference type="PANTHER" id="PTHR47660:SF3">
    <property type="entry name" value="FINGER DOMAIN PROTEIN, PUTATIVE (AFU_ORTHOLOGUE AFUA_4G03310)-RELATED"/>
    <property type="match status" value="1"/>
</dbReference>
<dbReference type="GeneID" id="34458724"/>
<keyword evidence="1" id="KW-0479">Metal-binding</keyword>
<keyword evidence="2" id="KW-0862">Zinc</keyword>
<evidence type="ECO:0000256" key="6">
    <source>
        <dbReference type="ARBA" id="ARBA00023242"/>
    </source>
</evidence>
<evidence type="ECO:0000313" key="9">
    <source>
        <dbReference type="Proteomes" id="UP000184300"/>
    </source>
</evidence>
<dbReference type="CDD" id="cd00067">
    <property type="entry name" value="GAL4"/>
    <property type="match status" value="1"/>
</dbReference>
<dbReference type="SUPFAM" id="SSF57701">
    <property type="entry name" value="Zn2/Cys6 DNA-binding domain"/>
    <property type="match status" value="1"/>
</dbReference>
<dbReference type="GO" id="GO:0008270">
    <property type="term" value="F:zinc ion binding"/>
    <property type="evidence" value="ECO:0007669"/>
    <property type="project" value="InterPro"/>
</dbReference>
<evidence type="ECO:0000313" key="8">
    <source>
        <dbReference type="EMBL" id="OJJ78475.1"/>
    </source>
</evidence>
<accession>A0A1L9V3F0</accession>
<evidence type="ECO:0000256" key="2">
    <source>
        <dbReference type="ARBA" id="ARBA00022833"/>
    </source>
</evidence>
<dbReference type="SMART" id="SM00066">
    <property type="entry name" value="GAL4"/>
    <property type="match status" value="1"/>
</dbReference>
<dbReference type="VEuPathDB" id="FungiDB:ASPGLDRAFT_160754"/>
<evidence type="ECO:0000256" key="5">
    <source>
        <dbReference type="ARBA" id="ARBA00023163"/>
    </source>
</evidence>
<evidence type="ECO:0000259" key="7">
    <source>
        <dbReference type="PROSITE" id="PS50048"/>
    </source>
</evidence>
<keyword evidence="5" id="KW-0804">Transcription</keyword>
<reference evidence="9" key="1">
    <citation type="journal article" date="2017" name="Genome Biol.">
        <title>Comparative genomics reveals high biological diversity and specific adaptations in the industrially and medically important fungal genus Aspergillus.</title>
        <authorList>
            <person name="de Vries R.P."/>
            <person name="Riley R."/>
            <person name="Wiebenga A."/>
            <person name="Aguilar-Osorio G."/>
            <person name="Amillis S."/>
            <person name="Uchima C.A."/>
            <person name="Anderluh G."/>
            <person name="Asadollahi M."/>
            <person name="Askin M."/>
            <person name="Barry K."/>
            <person name="Battaglia E."/>
            <person name="Bayram O."/>
            <person name="Benocci T."/>
            <person name="Braus-Stromeyer S.A."/>
            <person name="Caldana C."/>
            <person name="Canovas D."/>
            <person name="Cerqueira G.C."/>
            <person name="Chen F."/>
            <person name="Chen W."/>
            <person name="Choi C."/>
            <person name="Clum A."/>
            <person name="Dos Santos R.A."/>
            <person name="Damasio A.R."/>
            <person name="Diallinas G."/>
            <person name="Emri T."/>
            <person name="Fekete E."/>
            <person name="Flipphi M."/>
            <person name="Freyberg S."/>
            <person name="Gallo A."/>
            <person name="Gournas C."/>
            <person name="Habgood R."/>
            <person name="Hainaut M."/>
            <person name="Harispe M.L."/>
            <person name="Henrissat B."/>
            <person name="Hilden K.S."/>
            <person name="Hope R."/>
            <person name="Hossain A."/>
            <person name="Karabika E."/>
            <person name="Karaffa L."/>
            <person name="Karanyi Z."/>
            <person name="Krasevec N."/>
            <person name="Kuo A."/>
            <person name="Kusch H."/>
            <person name="LaButti K."/>
            <person name="Lagendijk E.L."/>
            <person name="Lapidus A."/>
            <person name="Levasseur A."/>
            <person name="Lindquist E."/>
            <person name="Lipzen A."/>
            <person name="Logrieco A.F."/>
            <person name="MacCabe A."/>
            <person name="Maekelae M.R."/>
            <person name="Malavazi I."/>
            <person name="Melin P."/>
            <person name="Meyer V."/>
            <person name="Mielnichuk N."/>
            <person name="Miskei M."/>
            <person name="Molnar A.P."/>
            <person name="Mule G."/>
            <person name="Ngan C.Y."/>
            <person name="Orejas M."/>
            <person name="Orosz E."/>
            <person name="Ouedraogo J.P."/>
            <person name="Overkamp K.M."/>
            <person name="Park H.-S."/>
            <person name="Perrone G."/>
            <person name="Piumi F."/>
            <person name="Punt P.J."/>
            <person name="Ram A.F."/>
            <person name="Ramon A."/>
            <person name="Rauscher S."/>
            <person name="Record E."/>
            <person name="Riano-Pachon D.M."/>
            <person name="Robert V."/>
            <person name="Roehrig J."/>
            <person name="Ruller R."/>
            <person name="Salamov A."/>
            <person name="Salih N.S."/>
            <person name="Samson R.A."/>
            <person name="Sandor E."/>
            <person name="Sanguinetti M."/>
            <person name="Schuetze T."/>
            <person name="Sepcic K."/>
            <person name="Shelest E."/>
            <person name="Sherlock G."/>
            <person name="Sophianopoulou V."/>
            <person name="Squina F.M."/>
            <person name="Sun H."/>
            <person name="Susca A."/>
            <person name="Todd R.B."/>
            <person name="Tsang A."/>
            <person name="Unkles S.E."/>
            <person name="van de Wiele N."/>
            <person name="van Rossen-Uffink D."/>
            <person name="Oliveira J.V."/>
            <person name="Vesth T.C."/>
            <person name="Visser J."/>
            <person name="Yu J.-H."/>
            <person name="Zhou M."/>
            <person name="Andersen M.R."/>
            <person name="Archer D.B."/>
            <person name="Baker S.E."/>
            <person name="Benoit I."/>
            <person name="Brakhage A.A."/>
            <person name="Braus G.H."/>
            <person name="Fischer R."/>
            <person name="Frisvad J.C."/>
            <person name="Goldman G.H."/>
            <person name="Houbraken J."/>
            <person name="Oakley B."/>
            <person name="Pocsi I."/>
            <person name="Scazzocchio C."/>
            <person name="Seiboth B."/>
            <person name="vanKuyk P.A."/>
            <person name="Wortman J."/>
            <person name="Dyer P.S."/>
            <person name="Grigoriev I.V."/>
        </authorList>
    </citation>
    <scope>NUCLEOTIDE SEQUENCE [LARGE SCALE GENOMIC DNA]</scope>
    <source>
        <strain evidence="9">CBS 516.65</strain>
    </source>
</reference>
<dbReference type="Gene3D" id="4.10.240.10">
    <property type="entry name" value="Zn(2)-C6 fungal-type DNA-binding domain"/>
    <property type="match status" value="1"/>
</dbReference>
<dbReference type="EMBL" id="KV878936">
    <property type="protein sequence ID" value="OJJ78475.1"/>
    <property type="molecule type" value="Genomic_DNA"/>
</dbReference>
<protein>
    <recommendedName>
        <fullName evidence="7">Zn(2)-C6 fungal-type domain-containing protein</fullName>
    </recommendedName>
</protein>
<name>A0A1L9V3F0_ASPGL</name>
<dbReference type="GO" id="GO:0000981">
    <property type="term" value="F:DNA-binding transcription factor activity, RNA polymerase II-specific"/>
    <property type="evidence" value="ECO:0007669"/>
    <property type="project" value="InterPro"/>
</dbReference>
<dbReference type="OrthoDB" id="4216928at2759"/>
<dbReference type="PROSITE" id="PS50048">
    <property type="entry name" value="ZN2_CY6_FUNGAL_2"/>
    <property type="match status" value="1"/>
</dbReference>